<dbReference type="InterPro" id="IPR050584">
    <property type="entry name" value="Cholesterol_7-desaturase"/>
</dbReference>
<sequence>MIEKELWHPVALAGELAGAPLAVRLLGEDLVLWRDGEGAVHAWADRCPHRGAKLSLGRVVEGEGGPQLECPYHGWRFESVGRCAHVPALPSFVPPATNRATTHAACESGGLVWVRIDAPATGAASPPVFAAEHDPGMRKIDCGPYDVETSAPRLVENFLDMAHFGFVHEGWLGARDMAVIDDYRVEPTPNGLLATGCKAWQPQSTVNSTAPAQVEYTYEVTAPYTAVLTKVPDAASVGIDDYRESIALYICPMGAERSRVWFRFATSDFARDEASVRSFQDTIFLQDKPVLESQSPKRVPLDLRAELHTVADKASSLYRRHLKSRGITFGVC</sequence>
<keyword evidence="7" id="KW-0223">Dioxygenase</keyword>
<proteinExistence type="predicted"/>
<dbReference type="Gene3D" id="2.102.10.10">
    <property type="entry name" value="Rieske [2Fe-2S] iron-sulphur domain"/>
    <property type="match status" value="1"/>
</dbReference>
<dbReference type="GO" id="GO:0051213">
    <property type="term" value="F:dioxygenase activity"/>
    <property type="evidence" value="ECO:0007669"/>
    <property type="project" value="UniProtKB-KW"/>
</dbReference>
<reference evidence="7 8" key="1">
    <citation type="submission" date="2024-03" db="EMBL/GenBank/DDBJ databases">
        <title>Novel species of the genus Variovorax.</title>
        <authorList>
            <person name="Liu Q."/>
            <person name="Xin Y.-H."/>
        </authorList>
    </citation>
    <scope>NUCLEOTIDE SEQUENCE [LARGE SCALE GENOMIC DNA]</scope>
    <source>
        <strain evidence="7 8">KACC 18899</strain>
    </source>
</reference>
<dbReference type="RefSeq" id="WP_340356355.1">
    <property type="nucleotide sequence ID" value="NZ_JBBKZU010000003.1"/>
</dbReference>
<dbReference type="SUPFAM" id="SSF55961">
    <property type="entry name" value="Bet v1-like"/>
    <property type="match status" value="1"/>
</dbReference>
<evidence type="ECO:0000259" key="6">
    <source>
        <dbReference type="PROSITE" id="PS51296"/>
    </source>
</evidence>
<keyword evidence="5" id="KW-0411">Iron-sulfur</keyword>
<name>A0ABU8VDT5_9BURK</name>
<evidence type="ECO:0000256" key="5">
    <source>
        <dbReference type="ARBA" id="ARBA00023014"/>
    </source>
</evidence>
<accession>A0ABU8VDT5</accession>
<evidence type="ECO:0000256" key="4">
    <source>
        <dbReference type="ARBA" id="ARBA00023004"/>
    </source>
</evidence>
<keyword evidence="2" id="KW-0479">Metal-binding</keyword>
<dbReference type="EC" id="1.14.13.-" evidence="7"/>
<evidence type="ECO:0000313" key="7">
    <source>
        <dbReference type="EMBL" id="MEJ8811039.1"/>
    </source>
</evidence>
<keyword evidence="3 7" id="KW-0560">Oxidoreductase</keyword>
<evidence type="ECO:0000256" key="3">
    <source>
        <dbReference type="ARBA" id="ARBA00023002"/>
    </source>
</evidence>
<dbReference type="InterPro" id="IPR044043">
    <property type="entry name" value="VanA_C_cat"/>
</dbReference>
<dbReference type="PANTHER" id="PTHR21266:SF60">
    <property type="entry name" value="3-KETOSTEROID-9-ALPHA-MONOOXYGENASE, OXYGENASE COMPONENT"/>
    <property type="match status" value="1"/>
</dbReference>
<dbReference type="InterPro" id="IPR017941">
    <property type="entry name" value="Rieske_2Fe-2S"/>
</dbReference>
<organism evidence="7 8">
    <name type="scientific">Variovorax ureilyticus</name>
    <dbReference type="NCBI Taxonomy" id="1836198"/>
    <lineage>
        <taxon>Bacteria</taxon>
        <taxon>Pseudomonadati</taxon>
        <taxon>Pseudomonadota</taxon>
        <taxon>Betaproteobacteria</taxon>
        <taxon>Burkholderiales</taxon>
        <taxon>Comamonadaceae</taxon>
        <taxon>Variovorax</taxon>
    </lineage>
</organism>
<feature type="domain" description="Rieske" evidence="6">
    <location>
        <begin position="7"/>
        <end position="114"/>
    </location>
</feature>
<gene>
    <name evidence="7" type="ORF">WKW77_08155</name>
</gene>
<dbReference type="Gene3D" id="3.90.380.10">
    <property type="entry name" value="Naphthalene 1,2-dioxygenase Alpha Subunit, Chain A, domain 1"/>
    <property type="match status" value="1"/>
</dbReference>
<keyword evidence="8" id="KW-1185">Reference proteome</keyword>
<dbReference type="EMBL" id="JBBKZU010000003">
    <property type="protein sequence ID" value="MEJ8811039.1"/>
    <property type="molecule type" value="Genomic_DNA"/>
</dbReference>
<protein>
    <submittedName>
        <fullName evidence="7">Aromatic ring-hydroxylating dioxygenase subunit alpha</fullName>
        <ecNumber evidence="7">1.14.13.-</ecNumber>
    </submittedName>
</protein>
<evidence type="ECO:0000256" key="1">
    <source>
        <dbReference type="ARBA" id="ARBA00022714"/>
    </source>
</evidence>
<dbReference type="PROSITE" id="PS51296">
    <property type="entry name" value="RIESKE"/>
    <property type="match status" value="1"/>
</dbReference>
<dbReference type="PANTHER" id="PTHR21266">
    <property type="entry name" value="IRON-SULFUR DOMAIN CONTAINING PROTEIN"/>
    <property type="match status" value="1"/>
</dbReference>
<evidence type="ECO:0000256" key="2">
    <source>
        <dbReference type="ARBA" id="ARBA00022723"/>
    </source>
</evidence>
<keyword evidence="4" id="KW-0408">Iron</keyword>
<comment type="caution">
    <text evidence="7">The sequence shown here is derived from an EMBL/GenBank/DDBJ whole genome shotgun (WGS) entry which is preliminary data.</text>
</comment>
<dbReference type="CDD" id="cd03469">
    <property type="entry name" value="Rieske_RO_Alpha_N"/>
    <property type="match status" value="1"/>
</dbReference>
<dbReference type="Proteomes" id="UP001365846">
    <property type="component" value="Unassembled WGS sequence"/>
</dbReference>
<dbReference type="SUPFAM" id="SSF50022">
    <property type="entry name" value="ISP domain"/>
    <property type="match status" value="1"/>
</dbReference>
<dbReference type="Pfam" id="PF19112">
    <property type="entry name" value="VanA_C"/>
    <property type="match status" value="1"/>
</dbReference>
<evidence type="ECO:0000313" key="8">
    <source>
        <dbReference type="Proteomes" id="UP001365846"/>
    </source>
</evidence>
<dbReference type="Pfam" id="PF00355">
    <property type="entry name" value="Rieske"/>
    <property type="match status" value="1"/>
</dbReference>
<keyword evidence="1" id="KW-0001">2Fe-2S</keyword>
<dbReference type="InterPro" id="IPR036922">
    <property type="entry name" value="Rieske_2Fe-2S_sf"/>
</dbReference>